<evidence type="ECO:0000313" key="2">
    <source>
        <dbReference type="EMBL" id="OUS38457.1"/>
    </source>
</evidence>
<dbReference type="Proteomes" id="UP000227088">
    <property type="component" value="Unassembled WGS sequence"/>
</dbReference>
<evidence type="ECO:0000259" key="1">
    <source>
        <dbReference type="Pfam" id="PF19657"/>
    </source>
</evidence>
<dbReference type="InterPro" id="IPR046158">
    <property type="entry name" value="DUF6160"/>
</dbReference>
<reference evidence="3" key="1">
    <citation type="journal article" date="2017" name="Proc. Natl. Acad. Sci. U.S.A.">
        <title>Simulation of Deepwater Horizon oil plume reveals substrate specialization within a complex community of hydrocarbon degraders.</title>
        <authorList>
            <person name="Hu P."/>
            <person name="Dubinsky E.A."/>
            <person name="Probst A.J."/>
            <person name="Wang J."/>
            <person name="Sieber C.M.K."/>
            <person name="Tom L.M."/>
            <person name="Gardinali P."/>
            <person name="Banfield J.F."/>
            <person name="Atlas R.M."/>
            <person name="Andersen G.L."/>
        </authorList>
    </citation>
    <scope>NUCLEOTIDE SEQUENCE [LARGE SCALE GENOMIC DNA]</scope>
</reference>
<protein>
    <recommendedName>
        <fullName evidence="1">DUF6160 domain-containing protein</fullName>
    </recommendedName>
</protein>
<accession>A0A1Y5HPK7</accession>
<feature type="domain" description="DUF6160" evidence="1">
    <location>
        <begin position="2"/>
        <end position="86"/>
    </location>
</feature>
<proteinExistence type="predicted"/>
<dbReference type="Pfam" id="PF19657">
    <property type="entry name" value="DUF6160"/>
    <property type="match status" value="1"/>
</dbReference>
<sequence length="261" mass="27331">MSSLLHAAFDPIDDAELGVISGQSGITIESELYATIGSFEYIDEGSVAVNDIVIGGANKQTYFGKDWGNSSHSGNKLDGSLITIDILSDGDLVIAGGVNPALGGGIIDFGITTGSIQLHSKDKLTSATLIDSLSITGVVTKFRTKIDAASMHILTEAEIGIDDMDIDISGLNIKVENAFIASSTYFESLDEWGSQGLALQDVTAKVSMDIHADDKGLHINTNSLEFDMGIGSVSIADASIGSFKLDDVNLTQSSMIISGHP</sequence>
<gene>
    <name evidence="2" type="ORF">A9R00_10490</name>
</gene>
<dbReference type="EMBL" id="MABE01000606">
    <property type="protein sequence ID" value="OUS38457.1"/>
    <property type="molecule type" value="Genomic_DNA"/>
</dbReference>
<name>A0A1Y5HPK7_OLEAN</name>
<comment type="caution">
    <text evidence="2">The sequence shown here is derived from an EMBL/GenBank/DDBJ whole genome shotgun (WGS) entry which is preliminary data.</text>
</comment>
<organism evidence="2 3">
    <name type="scientific">Oleispira antarctica</name>
    <dbReference type="NCBI Taxonomy" id="188908"/>
    <lineage>
        <taxon>Bacteria</taxon>
        <taxon>Pseudomonadati</taxon>
        <taxon>Pseudomonadota</taxon>
        <taxon>Gammaproteobacteria</taxon>
        <taxon>Oceanospirillales</taxon>
        <taxon>Oceanospirillaceae</taxon>
        <taxon>Oleispira</taxon>
    </lineage>
</organism>
<dbReference type="AlphaFoldDB" id="A0A1Y5HPK7"/>
<evidence type="ECO:0000313" key="3">
    <source>
        <dbReference type="Proteomes" id="UP000227088"/>
    </source>
</evidence>